<dbReference type="NCBIfam" id="TIGR03124">
    <property type="entry name" value="citrate_citX"/>
    <property type="match status" value="1"/>
</dbReference>
<keyword evidence="3" id="KW-0456">Lyase</keyword>
<evidence type="ECO:0000256" key="2">
    <source>
        <dbReference type="ARBA" id="ARBA00022695"/>
    </source>
</evidence>
<protein>
    <submittedName>
        <fullName evidence="3">Apo-citrate lyase phosphoribosyl-dephospho-CoA transferase</fullName>
        <ecNumber evidence="3">2.7.7.61</ecNumber>
    </submittedName>
</protein>
<dbReference type="GO" id="GO:0051191">
    <property type="term" value="P:prosthetic group biosynthetic process"/>
    <property type="evidence" value="ECO:0007669"/>
    <property type="project" value="InterPro"/>
</dbReference>
<sequence length="185" mass="21776">MKIEHCKKEIKDYYINCKEEEGFNKLLYAREERADLIRNLSEKYKKTIICIRANYPGLYKINEESIKIVSILLDEAKEAFKEYITYDLYNITYEGPIAILIIDKPSKEVKKRAVKIEELHPLGRLADIDVYDELGIGISREEVQIARRRCFLCENEAHSCVRSKAHSLEEIKHYINKIVEGYIKE</sequence>
<dbReference type="EMBL" id="VSSQ01009563">
    <property type="protein sequence ID" value="MPM41990.1"/>
    <property type="molecule type" value="Genomic_DNA"/>
</dbReference>
<comment type="caution">
    <text evidence="3">The sequence shown here is derived from an EMBL/GenBank/DDBJ whole genome shotgun (WGS) entry which is preliminary data.</text>
</comment>
<dbReference type="InterPro" id="IPR005551">
    <property type="entry name" value="CitX"/>
</dbReference>
<dbReference type="GO" id="GO:0016829">
    <property type="term" value="F:lyase activity"/>
    <property type="evidence" value="ECO:0007669"/>
    <property type="project" value="UniProtKB-KW"/>
</dbReference>
<evidence type="ECO:0000256" key="1">
    <source>
        <dbReference type="ARBA" id="ARBA00022679"/>
    </source>
</evidence>
<reference evidence="3" key="1">
    <citation type="submission" date="2019-08" db="EMBL/GenBank/DDBJ databases">
        <authorList>
            <person name="Kucharzyk K."/>
            <person name="Murdoch R.W."/>
            <person name="Higgins S."/>
            <person name="Loffler F."/>
        </authorList>
    </citation>
    <scope>NUCLEOTIDE SEQUENCE</scope>
</reference>
<accession>A0A644ZM36</accession>
<dbReference type="Pfam" id="PF03802">
    <property type="entry name" value="CitX"/>
    <property type="match status" value="1"/>
</dbReference>
<organism evidence="3">
    <name type="scientific">bioreactor metagenome</name>
    <dbReference type="NCBI Taxonomy" id="1076179"/>
    <lineage>
        <taxon>unclassified sequences</taxon>
        <taxon>metagenomes</taxon>
        <taxon>ecological metagenomes</taxon>
    </lineage>
</organism>
<name>A0A644ZM36_9ZZZZ</name>
<gene>
    <name evidence="3" type="primary">citX_3</name>
    <name evidence="3" type="ORF">SDC9_88652</name>
</gene>
<evidence type="ECO:0000313" key="3">
    <source>
        <dbReference type="EMBL" id="MPM41990.1"/>
    </source>
</evidence>
<dbReference type="AlphaFoldDB" id="A0A644ZM36"/>
<proteinExistence type="predicted"/>
<keyword evidence="1 3" id="KW-0808">Transferase</keyword>
<dbReference type="GO" id="GO:0050519">
    <property type="term" value="F:holo-citrate lyase synthase activity"/>
    <property type="evidence" value="ECO:0007669"/>
    <property type="project" value="UniProtKB-EC"/>
</dbReference>
<keyword evidence="2 3" id="KW-0548">Nucleotidyltransferase</keyword>
<dbReference type="EC" id="2.7.7.61" evidence="3"/>